<keyword evidence="3" id="KW-1185">Reference proteome</keyword>
<dbReference type="Pfam" id="PF01261">
    <property type="entry name" value="AP_endonuc_2"/>
    <property type="match status" value="1"/>
</dbReference>
<dbReference type="Proteomes" id="UP001164761">
    <property type="component" value="Chromosome"/>
</dbReference>
<dbReference type="InterPro" id="IPR036237">
    <property type="entry name" value="Xyl_isomerase-like_sf"/>
</dbReference>
<dbReference type="SUPFAM" id="SSF51658">
    <property type="entry name" value="Xylose isomerase-like"/>
    <property type="match status" value="1"/>
</dbReference>
<proteinExistence type="predicted"/>
<evidence type="ECO:0000313" key="2">
    <source>
        <dbReference type="EMBL" id="WAH39867.1"/>
    </source>
</evidence>
<evidence type="ECO:0000259" key="1">
    <source>
        <dbReference type="Pfam" id="PF01261"/>
    </source>
</evidence>
<organism evidence="2 3">
    <name type="scientific">Alicyclobacillus fastidiosus</name>
    <dbReference type="NCBI Taxonomy" id="392011"/>
    <lineage>
        <taxon>Bacteria</taxon>
        <taxon>Bacillati</taxon>
        <taxon>Bacillota</taxon>
        <taxon>Bacilli</taxon>
        <taxon>Bacillales</taxon>
        <taxon>Alicyclobacillaceae</taxon>
        <taxon>Alicyclobacillus</taxon>
    </lineage>
</organism>
<keyword evidence="2" id="KW-0413">Isomerase</keyword>
<dbReference type="PANTHER" id="PTHR12110:SF21">
    <property type="entry name" value="XYLOSE ISOMERASE-LIKE TIM BARREL DOMAIN-CONTAINING PROTEIN"/>
    <property type="match status" value="1"/>
</dbReference>
<accession>A0ABY6ZAH0</accession>
<dbReference type="EMBL" id="CP104067">
    <property type="protein sequence ID" value="WAH39867.1"/>
    <property type="molecule type" value="Genomic_DNA"/>
</dbReference>
<protein>
    <submittedName>
        <fullName evidence="2">Sugar phosphate isomerase/epimerase</fullName>
    </submittedName>
</protein>
<dbReference type="InterPro" id="IPR013022">
    <property type="entry name" value="Xyl_isomerase-like_TIM-brl"/>
</dbReference>
<evidence type="ECO:0000313" key="3">
    <source>
        <dbReference type="Proteomes" id="UP001164761"/>
    </source>
</evidence>
<dbReference type="Gene3D" id="3.20.20.150">
    <property type="entry name" value="Divalent-metal-dependent TIM barrel enzymes"/>
    <property type="match status" value="1"/>
</dbReference>
<dbReference type="GO" id="GO:0016853">
    <property type="term" value="F:isomerase activity"/>
    <property type="evidence" value="ECO:0007669"/>
    <property type="project" value="UniProtKB-KW"/>
</dbReference>
<dbReference type="RefSeq" id="WP_268003765.1">
    <property type="nucleotide sequence ID" value="NZ_CP104067.1"/>
</dbReference>
<gene>
    <name evidence="2" type="ORF">NZD89_15815</name>
</gene>
<feature type="domain" description="Xylose isomerase-like TIM barrel" evidence="1">
    <location>
        <begin position="13"/>
        <end position="251"/>
    </location>
</feature>
<dbReference type="PANTHER" id="PTHR12110">
    <property type="entry name" value="HYDROXYPYRUVATE ISOMERASE"/>
    <property type="match status" value="1"/>
</dbReference>
<reference evidence="2" key="1">
    <citation type="submission" date="2022-08" db="EMBL/GenBank/DDBJ databases">
        <title>Alicyclobacillus fastidiosus DSM 17978, complete genome.</title>
        <authorList>
            <person name="Wang Q."/>
            <person name="Cai R."/>
            <person name="Wang Z."/>
        </authorList>
    </citation>
    <scope>NUCLEOTIDE SEQUENCE</scope>
    <source>
        <strain evidence="2">DSM 17978</strain>
    </source>
</reference>
<name>A0ABY6ZAH0_9BACL</name>
<dbReference type="InterPro" id="IPR050312">
    <property type="entry name" value="IolE/XylAMocC-like"/>
</dbReference>
<sequence>MQLGCCVSPTYLKYVVDAGFDYAELACSSTLPSESTSVWNNERDQLLALGVPIRGFNVLMQPNLHVVGPDVDVSAIREYLDIVLTRVAELGREHISFGSGRARKIPRDFEPARAENQLLEFLALFAELSAPYSIQINLEFLRRAETNFINSLLEAKRFVERIHSNSIKILADFFHMMEEEEPISDLYLVSNHVGYVHVADTGRLYPGSGLYPYNEFLNTLRRIGYDGPISVECQWGDVESELRLSAEFLRQYI</sequence>